<sequence length="151" mass="16820">MSRNTNIKLIFGVLIVFLSGVFLGYASRKLISMEEIAVLQKSIQEQNFSFVVPNDILTNEAFTEWLANASGTVSAQDAYSITIKNDSGTEAVLRLTSLSKARLEFQKENGDIEYTTIKPQDMVIGDQADAIVFFPDGKTEAKSINIFRPFR</sequence>
<evidence type="ECO:0000313" key="2">
    <source>
        <dbReference type="EMBL" id="OHA50671.1"/>
    </source>
</evidence>
<accession>A0A1G2PSU1</accession>
<gene>
    <name evidence="2" type="ORF">A3A97_01985</name>
</gene>
<dbReference type="AlphaFoldDB" id="A0A1G2PSU1"/>
<keyword evidence="1" id="KW-0472">Membrane</keyword>
<feature type="transmembrane region" description="Helical" evidence="1">
    <location>
        <begin position="6"/>
        <end position="26"/>
    </location>
</feature>
<name>A0A1G2PSU1_9BACT</name>
<protein>
    <submittedName>
        <fullName evidence="2">Uncharacterized protein</fullName>
    </submittedName>
</protein>
<evidence type="ECO:0000256" key="1">
    <source>
        <dbReference type="SAM" id="Phobius"/>
    </source>
</evidence>
<reference evidence="2 3" key="1">
    <citation type="journal article" date="2016" name="Nat. Commun.">
        <title>Thousands of microbial genomes shed light on interconnected biogeochemical processes in an aquifer system.</title>
        <authorList>
            <person name="Anantharaman K."/>
            <person name="Brown C.T."/>
            <person name="Hug L.A."/>
            <person name="Sharon I."/>
            <person name="Castelle C.J."/>
            <person name="Probst A.J."/>
            <person name="Thomas B.C."/>
            <person name="Singh A."/>
            <person name="Wilkins M.J."/>
            <person name="Karaoz U."/>
            <person name="Brodie E.L."/>
            <person name="Williams K.H."/>
            <person name="Hubbard S.S."/>
            <person name="Banfield J.F."/>
        </authorList>
    </citation>
    <scope>NUCLEOTIDE SEQUENCE [LARGE SCALE GENOMIC DNA]</scope>
</reference>
<organism evidence="2 3">
    <name type="scientific">Candidatus Terrybacteria bacterium RIFCSPLOWO2_01_FULL_40_23</name>
    <dbReference type="NCBI Taxonomy" id="1802366"/>
    <lineage>
        <taxon>Bacteria</taxon>
        <taxon>Candidatus Terryibacteriota</taxon>
    </lineage>
</organism>
<keyword evidence="1" id="KW-1133">Transmembrane helix</keyword>
<dbReference type="Proteomes" id="UP000176951">
    <property type="component" value="Unassembled WGS sequence"/>
</dbReference>
<proteinExistence type="predicted"/>
<comment type="caution">
    <text evidence="2">The sequence shown here is derived from an EMBL/GenBank/DDBJ whole genome shotgun (WGS) entry which is preliminary data.</text>
</comment>
<dbReference type="EMBL" id="MHSW01000031">
    <property type="protein sequence ID" value="OHA50671.1"/>
    <property type="molecule type" value="Genomic_DNA"/>
</dbReference>
<keyword evidence="1" id="KW-0812">Transmembrane</keyword>
<evidence type="ECO:0000313" key="3">
    <source>
        <dbReference type="Proteomes" id="UP000176951"/>
    </source>
</evidence>